<dbReference type="Proteomes" id="UP001163823">
    <property type="component" value="Chromosome 2"/>
</dbReference>
<evidence type="ECO:0000313" key="3">
    <source>
        <dbReference type="Proteomes" id="UP001163823"/>
    </source>
</evidence>
<organism evidence="2 3">
    <name type="scientific">Quillaja saponaria</name>
    <name type="common">Soap bark tree</name>
    <dbReference type="NCBI Taxonomy" id="32244"/>
    <lineage>
        <taxon>Eukaryota</taxon>
        <taxon>Viridiplantae</taxon>
        <taxon>Streptophyta</taxon>
        <taxon>Embryophyta</taxon>
        <taxon>Tracheophyta</taxon>
        <taxon>Spermatophyta</taxon>
        <taxon>Magnoliopsida</taxon>
        <taxon>eudicotyledons</taxon>
        <taxon>Gunneridae</taxon>
        <taxon>Pentapetalae</taxon>
        <taxon>rosids</taxon>
        <taxon>fabids</taxon>
        <taxon>Fabales</taxon>
        <taxon>Quillajaceae</taxon>
        <taxon>Quillaja</taxon>
    </lineage>
</organism>
<gene>
    <name evidence="2" type="ORF">O6P43_003753</name>
</gene>
<dbReference type="InterPro" id="IPR036249">
    <property type="entry name" value="Thioredoxin-like_sf"/>
</dbReference>
<keyword evidence="2" id="KW-0012">Acyltransferase</keyword>
<accession>A0AAD7VLL4</accession>
<sequence length="324" mass="34907">MGSGFCDNGHLQYYQVSQPRCGGEKDKKKVSGVLTNKKKLKLLKGLSKGLSTFSELGLASDPQNRTLLDEVQGNLSSDAAELLLKRLQQLRAEVKELKRKRKQEKAKLKASRMKTMSACESSSSESSDSECREVVNMNCLRKGSAAQATLDELRPVVQEATTLALPSSLALGGNKTEEDVMQDHSTHNHEVELCSRNVTSFSNGSVMGLNKASSLGTSASQKRIEVCMGNKCKKSGAGALLEQFERVLGVEGAVVGCKCMGKCRDGPNVRVQNSSNGCLADRLDDSVRIPSNHLCIGVGMEDVDVIVANFFDDNQKDMGLTAAA</sequence>
<feature type="compositionally biased region" description="Basic residues" evidence="1">
    <location>
        <begin position="103"/>
        <end position="112"/>
    </location>
</feature>
<comment type="caution">
    <text evidence="2">The sequence shown here is derived from an EMBL/GenBank/DDBJ whole genome shotgun (WGS) entry which is preliminary data.</text>
</comment>
<name>A0AAD7VLL4_QUISA</name>
<dbReference type="Gene3D" id="3.40.30.10">
    <property type="entry name" value="Glutaredoxin"/>
    <property type="match status" value="1"/>
</dbReference>
<evidence type="ECO:0000313" key="2">
    <source>
        <dbReference type="EMBL" id="KAJ7980481.1"/>
    </source>
</evidence>
<protein>
    <submittedName>
        <fullName evidence="2">Diacylglycerol acyltransferase</fullName>
    </submittedName>
</protein>
<dbReference type="SUPFAM" id="SSF52833">
    <property type="entry name" value="Thioredoxin-like"/>
    <property type="match status" value="1"/>
</dbReference>
<keyword evidence="3" id="KW-1185">Reference proteome</keyword>
<dbReference type="EMBL" id="JARAOO010000002">
    <property type="protein sequence ID" value="KAJ7980481.1"/>
    <property type="molecule type" value="Genomic_DNA"/>
</dbReference>
<proteinExistence type="predicted"/>
<dbReference type="KEGG" id="qsa:O6P43_003753"/>
<dbReference type="GO" id="GO:0016746">
    <property type="term" value="F:acyltransferase activity"/>
    <property type="evidence" value="ECO:0007669"/>
    <property type="project" value="UniProtKB-KW"/>
</dbReference>
<dbReference type="CDD" id="cd02980">
    <property type="entry name" value="TRX_Fd_family"/>
    <property type="match status" value="1"/>
</dbReference>
<evidence type="ECO:0000256" key="1">
    <source>
        <dbReference type="SAM" id="MobiDB-lite"/>
    </source>
</evidence>
<feature type="region of interest" description="Disordered" evidence="1">
    <location>
        <begin position="103"/>
        <end position="127"/>
    </location>
</feature>
<reference evidence="2" key="1">
    <citation type="journal article" date="2023" name="Science">
        <title>Elucidation of the pathway for biosynthesis of saponin adjuvants from the soapbark tree.</title>
        <authorList>
            <person name="Reed J."/>
            <person name="Orme A."/>
            <person name="El-Demerdash A."/>
            <person name="Owen C."/>
            <person name="Martin L.B.B."/>
            <person name="Misra R.C."/>
            <person name="Kikuchi S."/>
            <person name="Rejzek M."/>
            <person name="Martin A.C."/>
            <person name="Harkess A."/>
            <person name="Leebens-Mack J."/>
            <person name="Louveau T."/>
            <person name="Stephenson M.J."/>
            <person name="Osbourn A."/>
        </authorList>
    </citation>
    <scope>NUCLEOTIDE SEQUENCE</scope>
    <source>
        <strain evidence="2">S10</strain>
    </source>
</reference>
<dbReference type="AlphaFoldDB" id="A0AAD7VLL4"/>
<keyword evidence="2" id="KW-0808">Transferase</keyword>